<sequence length="76" mass="8413">DIRLAMTAAIRKYLVENPSGFDPRAYLKVARAAAKDLCIKRYLAFGCEGQASRIKPISLSVMAAHYADGTLRQNVR</sequence>
<name>J9GZI5_9ZZZZ</name>
<feature type="non-terminal residue" evidence="1">
    <location>
        <position position="1"/>
    </location>
</feature>
<dbReference type="AlphaFoldDB" id="J9GZI5"/>
<proteinExistence type="predicted"/>
<dbReference type="Gene3D" id="3.20.20.70">
    <property type="entry name" value="Aldolase class I"/>
    <property type="match status" value="1"/>
</dbReference>
<comment type="caution">
    <text evidence="1">The sequence shown here is derived from an EMBL/GenBank/DDBJ whole genome shotgun (WGS) entry which is preliminary data.</text>
</comment>
<reference evidence="1" key="1">
    <citation type="journal article" date="2012" name="PLoS ONE">
        <title>Gene sets for utilization of primary and secondary nutrition supplies in the distal gut of endangered iberian lynx.</title>
        <authorList>
            <person name="Alcaide M."/>
            <person name="Messina E."/>
            <person name="Richter M."/>
            <person name="Bargiela R."/>
            <person name="Peplies J."/>
            <person name="Huws S.A."/>
            <person name="Newbold C.J."/>
            <person name="Golyshin P.N."/>
            <person name="Simon M.A."/>
            <person name="Lopez G."/>
            <person name="Yakimov M.M."/>
            <person name="Ferrer M."/>
        </authorList>
    </citation>
    <scope>NUCLEOTIDE SEQUENCE</scope>
</reference>
<dbReference type="InterPro" id="IPR013785">
    <property type="entry name" value="Aldolase_TIM"/>
</dbReference>
<protein>
    <submittedName>
        <fullName evidence="1">Fructose-1,6-bisphosphate aldolase</fullName>
    </submittedName>
</protein>
<evidence type="ECO:0000313" key="1">
    <source>
        <dbReference type="EMBL" id="EJX06360.1"/>
    </source>
</evidence>
<accession>J9GZI5</accession>
<gene>
    <name evidence="1" type="ORF">EVA_05530</name>
</gene>
<dbReference type="SUPFAM" id="SSF51569">
    <property type="entry name" value="Aldolase"/>
    <property type="match status" value="1"/>
</dbReference>
<dbReference type="EMBL" id="AMCI01001185">
    <property type="protein sequence ID" value="EJX06360.1"/>
    <property type="molecule type" value="Genomic_DNA"/>
</dbReference>
<organism evidence="1">
    <name type="scientific">gut metagenome</name>
    <dbReference type="NCBI Taxonomy" id="749906"/>
    <lineage>
        <taxon>unclassified sequences</taxon>
        <taxon>metagenomes</taxon>
        <taxon>organismal metagenomes</taxon>
    </lineage>
</organism>